<feature type="compositionally biased region" description="Basic and acidic residues" evidence="1">
    <location>
        <begin position="535"/>
        <end position="545"/>
    </location>
</feature>
<feature type="compositionally biased region" description="Basic and acidic residues" evidence="1">
    <location>
        <begin position="431"/>
        <end position="440"/>
    </location>
</feature>
<feature type="region of interest" description="Disordered" evidence="1">
    <location>
        <begin position="691"/>
        <end position="757"/>
    </location>
</feature>
<organism evidence="2 3">
    <name type="scientific">Fusarium gaditjirri</name>
    <dbReference type="NCBI Taxonomy" id="282569"/>
    <lineage>
        <taxon>Eukaryota</taxon>
        <taxon>Fungi</taxon>
        <taxon>Dikarya</taxon>
        <taxon>Ascomycota</taxon>
        <taxon>Pezizomycotina</taxon>
        <taxon>Sordariomycetes</taxon>
        <taxon>Hypocreomycetidae</taxon>
        <taxon>Hypocreales</taxon>
        <taxon>Nectriaceae</taxon>
        <taxon>Fusarium</taxon>
        <taxon>Fusarium nisikadoi species complex</taxon>
    </lineage>
</organism>
<feature type="compositionally biased region" description="Basic and acidic residues" evidence="1">
    <location>
        <begin position="223"/>
        <end position="299"/>
    </location>
</feature>
<reference evidence="2" key="1">
    <citation type="journal article" date="2020" name="BMC Genomics">
        <title>Correction to: Identification and distribution of gene clusters required for synthesis of sphingolipid metabolism inhibitors in diverse species of the filamentous fungus Fusarium.</title>
        <authorList>
            <person name="Kim H.S."/>
            <person name="Lohmar J.M."/>
            <person name="Busman M."/>
            <person name="Brown D.W."/>
            <person name="Naumann T.A."/>
            <person name="Divon H.H."/>
            <person name="Lysoe E."/>
            <person name="Uhlig S."/>
            <person name="Proctor R.H."/>
        </authorList>
    </citation>
    <scope>NUCLEOTIDE SEQUENCE</scope>
    <source>
        <strain evidence="2">NRRL 45417</strain>
    </source>
</reference>
<keyword evidence="3" id="KW-1185">Reference proteome</keyword>
<feature type="compositionally biased region" description="Polar residues" evidence="1">
    <location>
        <begin position="62"/>
        <end position="76"/>
    </location>
</feature>
<feature type="region of interest" description="Disordered" evidence="1">
    <location>
        <begin position="525"/>
        <end position="545"/>
    </location>
</feature>
<gene>
    <name evidence="2" type="ORF">FGADI_9520</name>
</gene>
<comment type="caution">
    <text evidence="2">The sequence shown here is derived from an EMBL/GenBank/DDBJ whole genome shotgun (WGS) entry which is preliminary data.</text>
</comment>
<feature type="compositionally biased region" description="Low complexity" evidence="1">
    <location>
        <begin position="803"/>
        <end position="814"/>
    </location>
</feature>
<feature type="region of interest" description="Disordered" evidence="1">
    <location>
        <begin position="44"/>
        <end position="96"/>
    </location>
</feature>
<protein>
    <submittedName>
        <fullName evidence="2">Uncharacterized protein</fullName>
    </submittedName>
</protein>
<evidence type="ECO:0000313" key="2">
    <source>
        <dbReference type="EMBL" id="KAF4948616.1"/>
    </source>
</evidence>
<proteinExistence type="predicted"/>
<evidence type="ECO:0000256" key="1">
    <source>
        <dbReference type="SAM" id="MobiDB-lite"/>
    </source>
</evidence>
<feature type="region of interest" description="Disordered" evidence="1">
    <location>
        <begin position="431"/>
        <end position="450"/>
    </location>
</feature>
<dbReference type="OrthoDB" id="3946750at2759"/>
<accession>A0A8H4WSS6</accession>
<feature type="compositionally biased region" description="Basic and acidic residues" evidence="1">
    <location>
        <begin position="308"/>
        <end position="346"/>
    </location>
</feature>
<sequence length="1056" mass="118460">MLAATRIWTSERLVQSRTGTANVLRSTVSIQSKCEQCRHYSPAVSSSTSSEFRNGRRHGSVRFQQPTSLSRSISWDTKSKASAKKNAKGSNQSVDPSKFTTIDQVAAWAGDLFGIRPGANIEDVERSAIEHLFRGDSKANIRKATLTNAHHFSRASASLASSKDNLFSAVDGQDATFIDPITNRRVLKSTMAGTAARYDAQRDYKPTDFVDVSAEADSTPKYNDLDKYKPTIDTETRQPDQPKYDDLDKYKPVIDERPQEKSTEYDDLEKYGPVKHNEPDGKRPTTAEEDSKQYEDLDKYSSANLDDPLVKRQLTAEEQSKVYDDLDQYKPVYHNEPDGKRPHTAEELSKNYDDLHMYNKGVYWNEPDGLRELTSEELSKNYKDLHLYKPAAWNEPDGLRRLTPEEESKQYKDLDQYADPFEASQSVLKAHEKAQMDRTMRGKPLAPKVDAPVEDFASKYDDLHKYGPYHWNEPDGLREPTPEELSKNYDDLHLYGGVFKWNEPDGLRPLTAEEKSKRYKDVHKYTARDLSPPAERVHPEEASKEYKDLSAYRKFENADDPAPRIHPEVASKKYPDLGAYNSFDNCDPQTERVHPEVASKQYRDLHKYPSTGFDDIIQAVHPEVLSKNYTDLGSYRHSDFASQAQGYPVQPEDASKVFQDLRKYTGVRPIEPTGKMSVPLDEVARGLREFDSKAGSQHSPDSALYTYSRSPNRSSPGSTETNMDTPGPESADVVRAAVLRRAQEGSQQAKNQDLSGSKVQQVTTAHVSELTGNYVRDFPEEFARSWNRDNSSSNSVLLPNDISGPSSVKESSSSMEDIEPGSMDESFPVDDTKLKTALDRYAAKSIKDPYSHEPQGLQTSYSEECGRPTMPIMEKHYTPEAKESTAKASEMPNMASYKIVAFDPVSRVMSVAEANSVVGTSDRPMPIPDALVKLADPAKFLPYFKSLQEEGYEVVSGSGQMLIFRKVQSAGEMASRGGNSPTSDSIYRIWTDSHCKRSKRFSDRRWAYSKTKKSTKKRSIGRKILVGTGVVAGSAYAAVLLTKSLSTGNSDVKPQS</sequence>
<evidence type="ECO:0000313" key="3">
    <source>
        <dbReference type="Proteomes" id="UP000604273"/>
    </source>
</evidence>
<feature type="region of interest" description="Disordered" evidence="1">
    <location>
        <begin position="211"/>
        <end position="346"/>
    </location>
</feature>
<dbReference type="EMBL" id="JABFAI010000257">
    <property type="protein sequence ID" value="KAF4948616.1"/>
    <property type="molecule type" value="Genomic_DNA"/>
</dbReference>
<name>A0A8H4WSS6_9HYPO</name>
<feature type="compositionally biased region" description="Polar residues" evidence="1">
    <location>
        <begin position="694"/>
        <end position="724"/>
    </location>
</feature>
<reference evidence="2" key="2">
    <citation type="submission" date="2020-05" db="EMBL/GenBank/DDBJ databases">
        <authorList>
            <person name="Kim H.-S."/>
            <person name="Proctor R.H."/>
            <person name="Brown D.W."/>
        </authorList>
    </citation>
    <scope>NUCLEOTIDE SEQUENCE</scope>
    <source>
        <strain evidence="2">NRRL 45417</strain>
    </source>
</reference>
<feature type="region of interest" description="Disordered" evidence="1">
    <location>
        <begin position="785"/>
        <end position="829"/>
    </location>
</feature>
<dbReference type="Proteomes" id="UP000604273">
    <property type="component" value="Unassembled WGS sequence"/>
</dbReference>
<dbReference type="AlphaFoldDB" id="A0A8H4WSS6"/>
<feature type="compositionally biased region" description="Polar residues" evidence="1">
    <location>
        <begin position="744"/>
        <end position="757"/>
    </location>
</feature>